<keyword evidence="1" id="KW-1133">Transmembrane helix</keyword>
<keyword evidence="1" id="KW-0812">Transmembrane</keyword>
<dbReference type="AlphaFoldDB" id="A0AAV1R344"/>
<sequence>MERISEVGDRDDDDDEDEKQAPMVCASFLFLCLPSVFFGLEQKKMGSKCSSSISHHGSLWLGSSTVSSFLAQTVFDKEQVLHSAILNYHVVNFLKFLGLPYDLKVRFLMFDLTAQYYITSLAASSTSTSMAAEGLQAGVLSSLTVLGNVRVFQLFIFLLT</sequence>
<protein>
    <submittedName>
        <fullName evidence="2">Uncharacterized protein</fullName>
    </submittedName>
</protein>
<feature type="transmembrane region" description="Helical" evidence="1">
    <location>
        <begin position="20"/>
        <end position="40"/>
    </location>
</feature>
<keyword evidence="3" id="KW-1185">Reference proteome</keyword>
<evidence type="ECO:0000313" key="2">
    <source>
        <dbReference type="EMBL" id="CAK7327788.1"/>
    </source>
</evidence>
<dbReference type="EMBL" id="CAWUPB010000858">
    <property type="protein sequence ID" value="CAK7327788.1"/>
    <property type="molecule type" value="Genomic_DNA"/>
</dbReference>
<keyword evidence="1" id="KW-0472">Membrane</keyword>
<organism evidence="2 3">
    <name type="scientific">Dovyalis caffra</name>
    <dbReference type="NCBI Taxonomy" id="77055"/>
    <lineage>
        <taxon>Eukaryota</taxon>
        <taxon>Viridiplantae</taxon>
        <taxon>Streptophyta</taxon>
        <taxon>Embryophyta</taxon>
        <taxon>Tracheophyta</taxon>
        <taxon>Spermatophyta</taxon>
        <taxon>Magnoliopsida</taxon>
        <taxon>eudicotyledons</taxon>
        <taxon>Gunneridae</taxon>
        <taxon>Pentapetalae</taxon>
        <taxon>rosids</taxon>
        <taxon>fabids</taxon>
        <taxon>Malpighiales</taxon>
        <taxon>Salicaceae</taxon>
        <taxon>Flacourtieae</taxon>
        <taxon>Dovyalis</taxon>
    </lineage>
</organism>
<gene>
    <name evidence="2" type="ORF">DCAF_LOCUS5504</name>
</gene>
<evidence type="ECO:0000313" key="3">
    <source>
        <dbReference type="Proteomes" id="UP001314170"/>
    </source>
</evidence>
<reference evidence="2 3" key="1">
    <citation type="submission" date="2024-01" db="EMBL/GenBank/DDBJ databases">
        <authorList>
            <person name="Waweru B."/>
        </authorList>
    </citation>
    <scope>NUCLEOTIDE SEQUENCE [LARGE SCALE GENOMIC DNA]</scope>
</reference>
<evidence type="ECO:0000256" key="1">
    <source>
        <dbReference type="SAM" id="Phobius"/>
    </source>
</evidence>
<dbReference type="Proteomes" id="UP001314170">
    <property type="component" value="Unassembled WGS sequence"/>
</dbReference>
<name>A0AAV1R344_9ROSI</name>
<proteinExistence type="predicted"/>
<accession>A0AAV1R344</accession>
<comment type="caution">
    <text evidence="2">The sequence shown here is derived from an EMBL/GenBank/DDBJ whole genome shotgun (WGS) entry which is preliminary data.</text>
</comment>